<dbReference type="Proteomes" id="UP000710849">
    <property type="component" value="Unassembled WGS sequence"/>
</dbReference>
<reference evidence="1 2" key="1">
    <citation type="journal article" date="2020" name="Genome Biol. Evol.">
        <title>Comparative genomics of Sclerotiniaceae.</title>
        <authorList>
            <person name="Valero Jimenez C.A."/>
            <person name="Steentjes M."/>
            <person name="Scholten O.E."/>
            <person name="Van Kan J.A.L."/>
        </authorList>
    </citation>
    <scope>NUCLEOTIDE SEQUENCE [LARGE SCALE GENOMIC DNA]</scope>
    <source>
        <strain evidence="1 2">MUCL 94</strain>
    </source>
</reference>
<keyword evidence="2" id="KW-1185">Reference proteome</keyword>
<comment type="caution">
    <text evidence="1">The sequence shown here is derived from an EMBL/GenBank/DDBJ whole genome shotgun (WGS) entry which is preliminary data.</text>
</comment>
<gene>
    <name evidence="1" type="ORF">EAE97_003912</name>
</gene>
<dbReference type="RefSeq" id="XP_038735033.1">
    <property type="nucleotide sequence ID" value="XM_038874424.1"/>
</dbReference>
<dbReference type="EMBL" id="RCSW01000006">
    <property type="protein sequence ID" value="KAF7948501.1"/>
    <property type="molecule type" value="Genomic_DNA"/>
</dbReference>
<proteinExistence type="predicted"/>
<sequence>MAQRTVNEMFETYRDAVRGINAIKSQLMGGKLFYQSRPPLITYLPNDVNRYWEIIEDLEEHLDLYRFSNTCKPADFTKALKWYYEGGKEDFELKAKDIYNPITIYVPATLAEITRIKNDARMTFVVLTKRKRMIEGIDLWFESDTYRQKLNQTPQHGSKSQLEFYEEAMRARDAKDLGTLYLILLHGLNTLIHSIGSVEDSYKSAWNLKELNIRGQLEDLHIILSERLTDLHKICERCRIEEQGSEESKELKQVISRAFIKVLIHIDYLFIEISDSSMYRDTITNYIRERKSLNYVSEMKDLYTEESQSYYTAWEPQFARRMNAIINGIRVIIAVLRNGRPLLGIF</sequence>
<organism evidence="1 2">
    <name type="scientific">Botrytis byssoidea</name>
    <dbReference type="NCBI Taxonomy" id="139641"/>
    <lineage>
        <taxon>Eukaryota</taxon>
        <taxon>Fungi</taxon>
        <taxon>Dikarya</taxon>
        <taxon>Ascomycota</taxon>
        <taxon>Pezizomycotina</taxon>
        <taxon>Leotiomycetes</taxon>
        <taxon>Helotiales</taxon>
        <taxon>Sclerotiniaceae</taxon>
        <taxon>Botrytis</taxon>
    </lineage>
</organism>
<evidence type="ECO:0000313" key="1">
    <source>
        <dbReference type="EMBL" id="KAF7948501.1"/>
    </source>
</evidence>
<dbReference type="GeneID" id="62147501"/>
<accession>A0A9P5ITC2</accession>
<protein>
    <submittedName>
        <fullName evidence="1">Uncharacterized protein</fullName>
    </submittedName>
</protein>
<dbReference type="AlphaFoldDB" id="A0A9P5ITC2"/>
<evidence type="ECO:0000313" key="2">
    <source>
        <dbReference type="Proteomes" id="UP000710849"/>
    </source>
</evidence>
<name>A0A9P5ITC2_9HELO</name>